<accession>A0A517QTH0</accession>
<dbReference type="OrthoDB" id="9816434at2"/>
<dbReference type="InterPro" id="IPR050923">
    <property type="entry name" value="Cell_Proc_Reg/RNA_Proc"/>
</dbReference>
<dbReference type="CDD" id="cd00060">
    <property type="entry name" value="FHA"/>
    <property type="match status" value="1"/>
</dbReference>
<dbReference type="SMART" id="SM00240">
    <property type="entry name" value="FHA"/>
    <property type="match status" value="1"/>
</dbReference>
<evidence type="ECO:0000313" key="3">
    <source>
        <dbReference type="Proteomes" id="UP000315724"/>
    </source>
</evidence>
<protein>
    <submittedName>
        <fullName evidence="2">Oxoglutarate dehydrogenase inhibitor</fullName>
    </submittedName>
</protein>
<dbReference type="KEGG" id="tpol:Mal48_41960"/>
<sequence>MADVTIQVVQGLEAGAILRKLPTPITIGREEENLVQLNDERISRYHAKIQANEDQLILTDLQSTNGTRVNGHFTRMRTVQIGDQIALGRCLLVIGSPEELEQLGEDLSIPDAHETVGDDPGDLPEAFPLEPPQAPTGLSANQIAEVATLVEFVRTEMLTVLNQIQDSPDHPEREVRLPDDAWHRLQMLPPQLSRYLDDLIEPQQD</sequence>
<organism evidence="2 3">
    <name type="scientific">Thalassoglobus polymorphus</name>
    <dbReference type="NCBI Taxonomy" id="2527994"/>
    <lineage>
        <taxon>Bacteria</taxon>
        <taxon>Pseudomonadati</taxon>
        <taxon>Planctomycetota</taxon>
        <taxon>Planctomycetia</taxon>
        <taxon>Planctomycetales</taxon>
        <taxon>Planctomycetaceae</taxon>
        <taxon>Thalassoglobus</taxon>
    </lineage>
</organism>
<dbReference type="Gene3D" id="2.60.200.20">
    <property type="match status" value="1"/>
</dbReference>
<feature type="domain" description="FHA" evidence="1">
    <location>
        <begin position="25"/>
        <end position="74"/>
    </location>
</feature>
<dbReference type="Proteomes" id="UP000315724">
    <property type="component" value="Chromosome"/>
</dbReference>
<dbReference type="EMBL" id="CP036267">
    <property type="protein sequence ID" value="QDT34923.1"/>
    <property type="molecule type" value="Genomic_DNA"/>
</dbReference>
<proteinExistence type="predicted"/>
<dbReference type="AlphaFoldDB" id="A0A517QTH0"/>
<keyword evidence="3" id="KW-1185">Reference proteome</keyword>
<name>A0A517QTH0_9PLAN</name>
<gene>
    <name evidence="2" type="primary">odhI</name>
    <name evidence="2" type="ORF">Mal48_41960</name>
</gene>
<dbReference type="RefSeq" id="WP_145203644.1">
    <property type="nucleotide sequence ID" value="NZ_CP036267.1"/>
</dbReference>
<dbReference type="PANTHER" id="PTHR23308">
    <property type="entry name" value="NUCLEAR INHIBITOR OF PROTEIN PHOSPHATASE-1"/>
    <property type="match status" value="1"/>
</dbReference>
<evidence type="ECO:0000259" key="1">
    <source>
        <dbReference type="PROSITE" id="PS50006"/>
    </source>
</evidence>
<dbReference type="PROSITE" id="PS50006">
    <property type="entry name" value="FHA_DOMAIN"/>
    <property type="match status" value="1"/>
</dbReference>
<dbReference type="InterPro" id="IPR008984">
    <property type="entry name" value="SMAD_FHA_dom_sf"/>
</dbReference>
<dbReference type="InterPro" id="IPR000253">
    <property type="entry name" value="FHA_dom"/>
</dbReference>
<dbReference type="Pfam" id="PF00498">
    <property type="entry name" value="FHA"/>
    <property type="match status" value="1"/>
</dbReference>
<dbReference type="SUPFAM" id="SSF49879">
    <property type="entry name" value="SMAD/FHA domain"/>
    <property type="match status" value="1"/>
</dbReference>
<evidence type="ECO:0000313" key="2">
    <source>
        <dbReference type="EMBL" id="QDT34923.1"/>
    </source>
</evidence>
<reference evidence="2 3" key="1">
    <citation type="submission" date="2019-02" db="EMBL/GenBank/DDBJ databases">
        <title>Deep-cultivation of Planctomycetes and their phenomic and genomic characterization uncovers novel biology.</title>
        <authorList>
            <person name="Wiegand S."/>
            <person name="Jogler M."/>
            <person name="Boedeker C."/>
            <person name="Pinto D."/>
            <person name="Vollmers J."/>
            <person name="Rivas-Marin E."/>
            <person name="Kohn T."/>
            <person name="Peeters S.H."/>
            <person name="Heuer A."/>
            <person name="Rast P."/>
            <person name="Oberbeckmann S."/>
            <person name="Bunk B."/>
            <person name="Jeske O."/>
            <person name="Meyerdierks A."/>
            <person name="Storesund J.E."/>
            <person name="Kallscheuer N."/>
            <person name="Luecker S."/>
            <person name="Lage O.M."/>
            <person name="Pohl T."/>
            <person name="Merkel B.J."/>
            <person name="Hornburger P."/>
            <person name="Mueller R.-W."/>
            <person name="Bruemmer F."/>
            <person name="Labrenz M."/>
            <person name="Spormann A.M."/>
            <person name="Op den Camp H."/>
            <person name="Overmann J."/>
            <person name="Amann R."/>
            <person name="Jetten M.S.M."/>
            <person name="Mascher T."/>
            <person name="Medema M.H."/>
            <person name="Devos D.P."/>
            <person name="Kaster A.-K."/>
            <person name="Ovreas L."/>
            <person name="Rohde M."/>
            <person name="Galperin M.Y."/>
            <person name="Jogler C."/>
        </authorList>
    </citation>
    <scope>NUCLEOTIDE SEQUENCE [LARGE SCALE GENOMIC DNA]</scope>
    <source>
        <strain evidence="2 3">Mal48</strain>
    </source>
</reference>